<protein>
    <submittedName>
        <fullName evidence="2">Uncharacterized protein</fullName>
    </submittedName>
</protein>
<organism evidence="2 3">
    <name type="scientific">Flavobacterium aquidurense</name>
    <dbReference type="NCBI Taxonomy" id="362413"/>
    <lineage>
        <taxon>Bacteria</taxon>
        <taxon>Pseudomonadati</taxon>
        <taxon>Bacteroidota</taxon>
        <taxon>Flavobacteriia</taxon>
        <taxon>Flavobacteriales</taxon>
        <taxon>Flavobacteriaceae</taxon>
        <taxon>Flavobacterium</taxon>
    </lineage>
</organism>
<name>A0A0N8VMV6_9FLAO</name>
<dbReference type="AlphaFoldDB" id="A0A0N8VMV6"/>
<dbReference type="PATRIC" id="fig|362413.3.peg.265"/>
<reference evidence="2 3" key="1">
    <citation type="submission" date="2014-09" db="EMBL/GenBank/DDBJ databases">
        <title>Genome sequence of Flavobacterium aquidurense RC62.</title>
        <authorList>
            <person name="Kim J.F."/>
            <person name="Kwak M.-J."/>
        </authorList>
    </citation>
    <scope>NUCLEOTIDE SEQUENCE [LARGE SCALE GENOMIC DNA]</scope>
    <source>
        <strain evidence="2 3">RC62</strain>
    </source>
</reference>
<evidence type="ECO:0000256" key="1">
    <source>
        <dbReference type="SAM" id="MobiDB-lite"/>
    </source>
</evidence>
<feature type="region of interest" description="Disordered" evidence="1">
    <location>
        <begin position="1"/>
        <end position="40"/>
    </location>
</feature>
<dbReference type="Proteomes" id="UP000050443">
    <property type="component" value="Unassembled WGS sequence"/>
</dbReference>
<feature type="compositionally biased region" description="Basic and acidic residues" evidence="1">
    <location>
        <begin position="1"/>
        <end position="26"/>
    </location>
</feature>
<sequence length="40" mass="4665">MGTFTPDKENKCIKSEKDEMMKRVENSSKNNYHSSKKNIS</sequence>
<accession>A0A0N8VMV6</accession>
<evidence type="ECO:0000313" key="3">
    <source>
        <dbReference type="Proteomes" id="UP000050443"/>
    </source>
</evidence>
<gene>
    <name evidence="2" type="ORF">RC62_278</name>
</gene>
<dbReference type="EMBL" id="JRLF01000010">
    <property type="protein sequence ID" value="KQB40388.1"/>
    <property type="molecule type" value="Genomic_DNA"/>
</dbReference>
<proteinExistence type="predicted"/>
<comment type="caution">
    <text evidence="2">The sequence shown here is derived from an EMBL/GenBank/DDBJ whole genome shotgun (WGS) entry which is preliminary data.</text>
</comment>
<evidence type="ECO:0000313" key="2">
    <source>
        <dbReference type="EMBL" id="KQB40388.1"/>
    </source>
</evidence>